<accession>A0A844LZV6</accession>
<evidence type="ECO:0000256" key="4">
    <source>
        <dbReference type="ARBA" id="ARBA00022679"/>
    </source>
</evidence>
<evidence type="ECO:0000256" key="5">
    <source>
        <dbReference type="ARBA" id="ARBA00022695"/>
    </source>
</evidence>
<dbReference type="InterPro" id="IPR029044">
    <property type="entry name" value="Nucleotide-diphossugar_trans"/>
</dbReference>
<dbReference type="InterPro" id="IPR001228">
    <property type="entry name" value="IspD"/>
</dbReference>
<dbReference type="SUPFAM" id="SSF53448">
    <property type="entry name" value="Nucleotide-diphospho-sugar transferases"/>
    <property type="match status" value="1"/>
</dbReference>
<keyword evidence="4 7" id="KW-0808">Transferase</keyword>
<dbReference type="FunFam" id="3.90.550.10:FF:000003">
    <property type="entry name" value="2-C-methyl-D-erythritol 4-phosphate cytidylyltransferase"/>
    <property type="match status" value="1"/>
</dbReference>
<protein>
    <recommendedName>
        <fullName evidence="7">2-C-methyl-D-erythritol 4-phosphate cytidylyltransferase</fullName>
        <ecNumber evidence="7">2.7.7.60</ecNumber>
    </recommendedName>
    <alternativeName>
        <fullName evidence="7">4-diphosphocytidyl-2C-methyl-D-erythritol synthase</fullName>
    </alternativeName>
    <alternativeName>
        <fullName evidence="7">MEP cytidylyltransferase</fullName>
        <shortName evidence="7">MCT</shortName>
    </alternativeName>
</protein>
<dbReference type="InterPro" id="IPR034683">
    <property type="entry name" value="IspD/TarI"/>
</dbReference>
<keyword evidence="6 7" id="KW-0414">Isoprene biosynthesis</keyword>
<evidence type="ECO:0000313" key="9">
    <source>
        <dbReference type="Proteomes" id="UP000442109"/>
    </source>
</evidence>
<feature type="site" description="Transition state stabilizer" evidence="7">
    <location>
        <position position="48"/>
    </location>
</feature>
<dbReference type="Gene3D" id="3.90.550.10">
    <property type="entry name" value="Spore Coat Polysaccharide Biosynthesis Protein SpsA, Chain A"/>
    <property type="match status" value="1"/>
</dbReference>
<dbReference type="EMBL" id="WFKQ01000003">
    <property type="protein sequence ID" value="MUG32196.1"/>
    <property type="molecule type" value="Genomic_DNA"/>
</dbReference>
<evidence type="ECO:0000256" key="7">
    <source>
        <dbReference type="HAMAP-Rule" id="MF_00108"/>
    </source>
</evidence>
<dbReference type="GO" id="GO:0019288">
    <property type="term" value="P:isopentenyl diphosphate biosynthetic process, methylerythritol 4-phosphate pathway"/>
    <property type="evidence" value="ECO:0007669"/>
    <property type="project" value="UniProtKB-UniRule"/>
</dbReference>
<dbReference type="GO" id="GO:0050518">
    <property type="term" value="F:2-C-methyl-D-erythritol 4-phosphate cytidylyltransferase activity"/>
    <property type="evidence" value="ECO:0007669"/>
    <property type="project" value="UniProtKB-UniRule"/>
</dbReference>
<dbReference type="PANTHER" id="PTHR32125">
    <property type="entry name" value="2-C-METHYL-D-ERYTHRITOL 4-PHOSPHATE CYTIDYLYLTRANSFERASE, CHLOROPLASTIC"/>
    <property type="match status" value="1"/>
</dbReference>
<evidence type="ECO:0000256" key="1">
    <source>
        <dbReference type="ARBA" id="ARBA00001282"/>
    </source>
</evidence>
<dbReference type="PANTHER" id="PTHR32125:SF4">
    <property type="entry name" value="2-C-METHYL-D-ERYTHRITOL 4-PHOSPHATE CYTIDYLYLTRANSFERASE, CHLOROPLASTIC"/>
    <property type="match status" value="1"/>
</dbReference>
<gene>
    <name evidence="7" type="primary">ispD</name>
    <name evidence="8" type="ORF">GB996_05255</name>
</gene>
<dbReference type="OrthoDB" id="9806837at2"/>
<name>A0A844LZV6_9GAMM</name>
<evidence type="ECO:0000256" key="2">
    <source>
        <dbReference type="ARBA" id="ARBA00004787"/>
    </source>
</evidence>
<keyword evidence="9" id="KW-1185">Reference proteome</keyword>
<dbReference type="InterPro" id="IPR050088">
    <property type="entry name" value="IspD/TarI_cytidylyltransf_bact"/>
</dbReference>
<dbReference type="NCBIfam" id="TIGR00453">
    <property type="entry name" value="ispD"/>
    <property type="match status" value="1"/>
</dbReference>
<dbReference type="Proteomes" id="UP000442109">
    <property type="component" value="Unassembled WGS sequence"/>
</dbReference>
<dbReference type="EC" id="2.7.7.60" evidence="7"/>
<comment type="similarity">
    <text evidence="3 7">Belongs to the IspD/TarI cytidylyltransferase family. IspD subfamily.</text>
</comment>
<sequence>MTASDAYLDTPLTDSTSAYCDATLKKPKVYGLIVAAGKGSRFGSTIAKQYTSVHGKTILQQSVLALSRSEHITEVFLVIAADDTVAQTLSFSLPITFATGGAERWQSVQSGVEAIFEAGADCEDLILIHDAARPCVMAQHIDAVIAAAHNHSSGAILGVPVADTIKKVGLNGRIEATVDRSQLWQAQTPQVFRAGKLREVLTQVAKRDLMITDEASAFELMGHAIQIVQGNHQNIKLTYPEDLSLIERILASH</sequence>
<reference evidence="8 9" key="1">
    <citation type="journal article" date="2019" name="PLoS ONE">
        <title>Pup mortality in New Zealand sea lions (Phocarctos hookeri) at Enderby Island, Auckland Islands, 2013-18.</title>
        <authorList>
            <person name="Michael S.A."/>
            <person name="Hayman D.T.S."/>
            <person name="Gray R."/>
            <person name="Zhang J."/>
            <person name="Rogers L."/>
            <person name="Roe W.D."/>
        </authorList>
    </citation>
    <scope>NUCLEOTIDE SEQUENCE [LARGE SCALE GENOMIC DNA]</scope>
    <source>
        <strain evidence="8 9">SM868</strain>
    </source>
</reference>
<dbReference type="AlphaFoldDB" id="A0A844LZV6"/>
<dbReference type="CDD" id="cd02516">
    <property type="entry name" value="CDP-ME_synthetase"/>
    <property type="match status" value="1"/>
</dbReference>
<dbReference type="UniPathway" id="UPA00056">
    <property type="reaction ID" value="UER00093"/>
</dbReference>
<feature type="site" description="Positions MEP for the nucleophilic attack" evidence="7">
    <location>
        <position position="180"/>
    </location>
</feature>
<evidence type="ECO:0000256" key="6">
    <source>
        <dbReference type="ARBA" id="ARBA00023229"/>
    </source>
</evidence>
<evidence type="ECO:0000313" key="8">
    <source>
        <dbReference type="EMBL" id="MUG32196.1"/>
    </source>
</evidence>
<evidence type="ECO:0000256" key="3">
    <source>
        <dbReference type="ARBA" id="ARBA00009789"/>
    </source>
</evidence>
<dbReference type="RefSeq" id="WP_155587049.1">
    <property type="nucleotide sequence ID" value="NZ_WFKQ01000003.1"/>
</dbReference>
<comment type="function">
    <text evidence="7">Catalyzes the formation of 4-diphosphocytidyl-2-C-methyl-D-erythritol from CTP and 2-C-methyl-D-erythritol 4-phosphate (MEP).</text>
</comment>
<feature type="site" description="Positions MEP for the nucleophilic attack" evidence="7">
    <location>
        <position position="236"/>
    </location>
</feature>
<keyword evidence="5 7" id="KW-0548">Nucleotidyltransferase</keyword>
<proteinExistence type="inferred from homology"/>
<dbReference type="Pfam" id="PF01128">
    <property type="entry name" value="IspD"/>
    <property type="match status" value="1"/>
</dbReference>
<dbReference type="InterPro" id="IPR018294">
    <property type="entry name" value="ISPD_synthase_CS"/>
</dbReference>
<dbReference type="HAMAP" id="MF_00108">
    <property type="entry name" value="IspD"/>
    <property type="match status" value="1"/>
</dbReference>
<comment type="catalytic activity">
    <reaction evidence="1 7">
        <text>2-C-methyl-D-erythritol 4-phosphate + CTP + H(+) = 4-CDP-2-C-methyl-D-erythritol + diphosphate</text>
        <dbReference type="Rhea" id="RHEA:13429"/>
        <dbReference type="ChEBI" id="CHEBI:15378"/>
        <dbReference type="ChEBI" id="CHEBI:33019"/>
        <dbReference type="ChEBI" id="CHEBI:37563"/>
        <dbReference type="ChEBI" id="CHEBI:57823"/>
        <dbReference type="ChEBI" id="CHEBI:58262"/>
        <dbReference type="EC" id="2.7.7.60"/>
    </reaction>
</comment>
<feature type="site" description="Transition state stabilizer" evidence="7">
    <location>
        <position position="41"/>
    </location>
</feature>
<dbReference type="PROSITE" id="PS01295">
    <property type="entry name" value="ISPD"/>
    <property type="match status" value="1"/>
</dbReference>
<comment type="pathway">
    <text evidence="2 7">Isoprenoid biosynthesis; isopentenyl diphosphate biosynthesis via DXP pathway; isopentenyl diphosphate from 1-deoxy-D-xylulose 5-phosphate: step 2/6.</text>
</comment>
<organism evidence="8 9">
    <name type="scientific">Psychrobacter sanguinis</name>
    <dbReference type="NCBI Taxonomy" id="861445"/>
    <lineage>
        <taxon>Bacteria</taxon>
        <taxon>Pseudomonadati</taxon>
        <taxon>Pseudomonadota</taxon>
        <taxon>Gammaproteobacteria</taxon>
        <taxon>Moraxellales</taxon>
        <taxon>Moraxellaceae</taxon>
        <taxon>Psychrobacter</taxon>
    </lineage>
</organism>
<comment type="caution">
    <text evidence="8">The sequence shown here is derived from an EMBL/GenBank/DDBJ whole genome shotgun (WGS) entry which is preliminary data.</text>
</comment>